<evidence type="ECO:0000256" key="3">
    <source>
        <dbReference type="ARBA" id="ARBA00022840"/>
    </source>
</evidence>
<dbReference type="Pfam" id="PF02682">
    <property type="entry name" value="CT_C_D"/>
    <property type="match status" value="1"/>
</dbReference>
<dbReference type="AlphaFoldDB" id="A0A9X1N9T4"/>
<evidence type="ECO:0000256" key="1">
    <source>
        <dbReference type="ARBA" id="ARBA00022741"/>
    </source>
</evidence>
<gene>
    <name evidence="5" type="ORF">LR394_02645</name>
</gene>
<dbReference type="RefSeq" id="WP_231438698.1">
    <property type="nucleotide sequence ID" value="NZ_JAJOMB010000001.1"/>
</dbReference>
<evidence type="ECO:0000313" key="6">
    <source>
        <dbReference type="Proteomes" id="UP001138997"/>
    </source>
</evidence>
<dbReference type="EMBL" id="JAJOMB010000001">
    <property type="protein sequence ID" value="MCD5309780.1"/>
    <property type="molecule type" value="Genomic_DNA"/>
</dbReference>
<dbReference type="InterPro" id="IPR029000">
    <property type="entry name" value="Cyclophilin-like_dom_sf"/>
</dbReference>
<keyword evidence="3" id="KW-0067">ATP-binding</keyword>
<dbReference type="Gene3D" id="2.40.100.10">
    <property type="entry name" value="Cyclophilin-like"/>
    <property type="match status" value="1"/>
</dbReference>
<dbReference type="PANTHER" id="PTHR34698:SF2">
    <property type="entry name" value="5-OXOPROLINASE SUBUNIT B"/>
    <property type="match status" value="1"/>
</dbReference>
<dbReference type="GO" id="GO:0016787">
    <property type="term" value="F:hydrolase activity"/>
    <property type="evidence" value="ECO:0007669"/>
    <property type="project" value="UniProtKB-KW"/>
</dbReference>
<dbReference type="Gene3D" id="3.30.1360.40">
    <property type="match status" value="1"/>
</dbReference>
<protein>
    <submittedName>
        <fullName evidence="5">Carboxyltransferase domain-containing protein</fullName>
    </submittedName>
</protein>
<dbReference type="SUPFAM" id="SSF50891">
    <property type="entry name" value="Cyclophilin-like"/>
    <property type="match status" value="1"/>
</dbReference>
<sequence length="205" mass="22079">MARWTARRAGENGYLVDVPDADPAQLADGVRGLCQERGIGLVEVVPGMSTVLIVFQDPRAVQIETLLAEVDAAPASGEVGTLTIDVQYDGPDLAEVAALTGLAEQQVIDLHTQTEFRAAFSGFAPGFAYLTGVPQQLRVPRRPDPRPVVPAGSVALADEFTAVYPKRLPGGWQLIGTTQQPLWIMRRNPPAVIRPGMTVRFRQVG</sequence>
<comment type="caution">
    <text evidence="5">The sequence shown here is derived from an EMBL/GenBank/DDBJ whole genome shotgun (WGS) entry which is preliminary data.</text>
</comment>
<keyword evidence="1" id="KW-0547">Nucleotide-binding</keyword>
<dbReference type="SMART" id="SM00796">
    <property type="entry name" value="AHS1"/>
    <property type="match status" value="1"/>
</dbReference>
<evidence type="ECO:0000313" key="5">
    <source>
        <dbReference type="EMBL" id="MCD5309780.1"/>
    </source>
</evidence>
<dbReference type="InterPro" id="IPR003833">
    <property type="entry name" value="CT_C_D"/>
</dbReference>
<feature type="domain" description="Carboxyltransferase" evidence="4">
    <location>
        <begin position="4"/>
        <end position="193"/>
    </location>
</feature>
<dbReference type="InterPro" id="IPR010016">
    <property type="entry name" value="PxpB"/>
</dbReference>
<evidence type="ECO:0000259" key="4">
    <source>
        <dbReference type="SMART" id="SM00796"/>
    </source>
</evidence>
<accession>A0A9X1N9T4</accession>
<keyword evidence="6" id="KW-1185">Reference proteome</keyword>
<dbReference type="Proteomes" id="UP001138997">
    <property type="component" value="Unassembled WGS sequence"/>
</dbReference>
<reference evidence="5" key="1">
    <citation type="submission" date="2021-11" db="EMBL/GenBank/DDBJ databases">
        <title>Streptomyces corallinus and Kineosporia corallina sp. nov., two new coral-derived marine actinobacteria.</title>
        <authorList>
            <person name="Buangrab K."/>
            <person name="Sutthacheep M."/>
            <person name="Yeemin T."/>
            <person name="Harunari E."/>
            <person name="Igarashi Y."/>
            <person name="Sripreechasak P."/>
            <person name="Kanchanasin P."/>
            <person name="Tanasupawat S."/>
            <person name="Phongsopitanun W."/>
        </authorList>
    </citation>
    <scope>NUCLEOTIDE SEQUENCE</scope>
    <source>
        <strain evidence="5">JCM 31032</strain>
    </source>
</reference>
<organism evidence="5 6">
    <name type="scientific">Kineosporia babensis</name>
    <dbReference type="NCBI Taxonomy" id="499548"/>
    <lineage>
        <taxon>Bacteria</taxon>
        <taxon>Bacillati</taxon>
        <taxon>Actinomycetota</taxon>
        <taxon>Actinomycetes</taxon>
        <taxon>Kineosporiales</taxon>
        <taxon>Kineosporiaceae</taxon>
        <taxon>Kineosporia</taxon>
    </lineage>
</organism>
<keyword evidence="2" id="KW-0378">Hydrolase</keyword>
<evidence type="ECO:0000256" key="2">
    <source>
        <dbReference type="ARBA" id="ARBA00022801"/>
    </source>
</evidence>
<proteinExistence type="predicted"/>
<name>A0A9X1N9T4_9ACTN</name>
<dbReference type="GO" id="GO:0005524">
    <property type="term" value="F:ATP binding"/>
    <property type="evidence" value="ECO:0007669"/>
    <property type="project" value="UniProtKB-KW"/>
</dbReference>
<dbReference type="PANTHER" id="PTHR34698">
    <property type="entry name" value="5-OXOPROLINASE SUBUNIT B"/>
    <property type="match status" value="1"/>
</dbReference>